<evidence type="ECO:0000256" key="2">
    <source>
        <dbReference type="ARBA" id="ARBA00022801"/>
    </source>
</evidence>
<dbReference type="SMART" id="SM00487">
    <property type="entry name" value="DEXDc"/>
    <property type="match status" value="1"/>
</dbReference>
<feature type="compositionally biased region" description="Basic and acidic residues" evidence="5">
    <location>
        <begin position="67"/>
        <end position="85"/>
    </location>
</feature>
<feature type="region of interest" description="Disordered" evidence="5">
    <location>
        <begin position="67"/>
        <end position="93"/>
    </location>
</feature>
<feature type="compositionally biased region" description="Basic and acidic residues" evidence="5">
    <location>
        <begin position="764"/>
        <end position="775"/>
    </location>
</feature>
<dbReference type="Pfam" id="PF00271">
    <property type="entry name" value="Helicase_C"/>
    <property type="match status" value="1"/>
</dbReference>
<evidence type="ECO:0000313" key="8">
    <source>
        <dbReference type="Ensembl" id="ENSSAUP00010052187.1"/>
    </source>
</evidence>
<dbReference type="FunFam" id="3.40.50.300:FF:000725">
    <property type="entry name" value="probable ATP-dependent RNA helicase DHX34"/>
    <property type="match status" value="1"/>
</dbReference>
<dbReference type="AlphaFoldDB" id="A0A671XPC4"/>
<organism evidence="8 9">
    <name type="scientific">Sparus aurata</name>
    <name type="common">Gilthead sea bream</name>
    <dbReference type="NCBI Taxonomy" id="8175"/>
    <lineage>
        <taxon>Eukaryota</taxon>
        <taxon>Metazoa</taxon>
        <taxon>Chordata</taxon>
        <taxon>Craniata</taxon>
        <taxon>Vertebrata</taxon>
        <taxon>Euteleostomi</taxon>
        <taxon>Actinopterygii</taxon>
        <taxon>Neopterygii</taxon>
        <taxon>Teleostei</taxon>
        <taxon>Neoteleostei</taxon>
        <taxon>Acanthomorphata</taxon>
        <taxon>Eupercaria</taxon>
        <taxon>Spariformes</taxon>
        <taxon>Sparidae</taxon>
        <taxon>Sparus</taxon>
    </lineage>
</organism>
<dbReference type="InterPro" id="IPR011545">
    <property type="entry name" value="DEAD/DEAH_box_helicase_dom"/>
</dbReference>
<keyword evidence="2" id="KW-0378">Hydrolase</keyword>
<evidence type="ECO:0000259" key="7">
    <source>
        <dbReference type="PROSITE" id="PS51194"/>
    </source>
</evidence>
<feature type="compositionally biased region" description="Basic and acidic residues" evidence="5">
    <location>
        <begin position="726"/>
        <end position="751"/>
    </location>
</feature>
<keyword evidence="9" id="KW-1185">Reference proteome</keyword>
<feature type="region of interest" description="Disordered" evidence="5">
    <location>
        <begin position="726"/>
        <end position="778"/>
    </location>
</feature>
<dbReference type="Pfam" id="PF04408">
    <property type="entry name" value="WHD_HA2"/>
    <property type="match status" value="1"/>
</dbReference>
<reference evidence="8" key="2">
    <citation type="submission" date="2025-08" db="UniProtKB">
        <authorList>
            <consortium name="Ensembl"/>
        </authorList>
    </citation>
    <scope>IDENTIFICATION</scope>
</reference>
<dbReference type="InterPro" id="IPR001650">
    <property type="entry name" value="Helicase_C-like"/>
</dbReference>
<feature type="domain" description="Helicase ATP-binding" evidence="6">
    <location>
        <begin position="179"/>
        <end position="339"/>
    </location>
</feature>
<dbReference type="PANTHER" id="PTHR18934:SF221">
    <property type="entry name" value="ATP-DEPENDENT RNA HELICASE DHX34-RELATED"/>
    <property type="match status" value="1"/>
</dbReference>
<dbReference type="Pfam" id="PF07717">
    <property type="entry name" value="OB_NTP_bind"/>
    <property type="match status" value="1"/>
</dbReference>
<dbReference type="Gene3D" id="3.40.50.300">
    <property type="entry name" value="P-loop containing nucleotide triphosphate hydrolases"/>
    <property type="match status" value="2"/>
</dbReference>
<dbReference type="SMART" id="SM00490">
    <property type="entry name" value="HELICc"/>
    <property type="match status" value="1"/>
</dbReference>
<dbReference type="GeneTree" id="ENSGT00940000158721"/>
<dbReference type="InterPro" id="IPR014001">
    <property type="entry name" value="Helicase_ATP-bd"/>
</dbReference>
<evidence type="ECO:0000256" key="1">
    <source>
        <dbReference type="ARBA" id="ARBA00022741"/>
    </source>
</evidence>
<reference evidence="8" key="1">
    <citation type="submission" date="2021-04" db="EMBL/GenBank/DDBJ databases">
        <authorList>
            <consortium name="Wellcome Sanger Institute Data Sharing"/>
        </authorList>
    </citation>
    <scope>NUCLEOTIDE SEQUENCE [LARGE SCALE GENOMIC DNA]</scope>
</reference>
<evidence type="ECO:0000313" key="9">
    <source>
        <dbReference type="Proteomes" id="UP000472265"/>
    </source>
</evidence>
<dbReference type="InterPro" id="IPR007502">
    <property type="entry name" value="Helicase-assoc_dom"/>
</dbReference>
<dbReference type="CDD" id="cd17979">
    <property type="entry name" value="DEXHc_DHX34"/>
    <property type="match status" value="1"/>
</dbReference>
<dbReference type="Pfam" id="PF00270">
    <property type="entry name" value="DEAD"/>
    <property type="match status" value="1"/>
</dbReference>
<dbReference type="Ensembl" id="ENSSAUT00010054878.1">
    <property type="protein sequence ID" value="ENSSAUP00010052187.1"/>
    <property type="gene ID" value="ENSSAUG00010021659.1"/>
</dbReference>
<dbReference type="GO" id="GO:0003723">
    <property type="term" value="F:RNA binding"/>
    <property type="evidence" value="ECO:0007669"/>
    <property type="project" value="TreeGrafter"/>
</dbReference>
<dbReference type="Pfam" id="PF24485">
    <property type="entry name" value="zf-C2H2_DHX34"/>
    <property type="match status" value="1"/>
</dbReference>
<reference evidence="8" key="3">
    <citation type="submission" date="2025-09" db="UniProtKB">
        <authorList>
            <consortium name="Ensembl"/>
        </authorList>
    </citation>
    <scope>IDENTIFICATION</scope>
</reference>
<protein>
    <submittedName>
        <fullName evidence="8">DEAH (Asp-Glu-Ala-His) box polypeptide 34</fullName>
    </submittedName>
</protein>
<gene>
    <name evidence="8" type="primary">DHX34</name>
    <name evidence="8" type="synonym">dhx34</name>
</gene>
<dbReference type="GO" id="GO:0004386">
    <property type="term" value="F:helicase activity"/>
    <property type="evidence" value="ECO:0007669"/>
    <property type="project" value="UniProtKB-KW"/>
</dbReference>
<dbReference type="Pfam" id="PF21010">
    <property type="entry name" value="HA2_C"/>
    <property type="match status" value="1"/>
</dbReference>
<dbReference type="PANTHER" id="PTHR18934">
    <property type="entry name" value="ATP-DEPENDENT RNA HELICASE"/>
    <property type="match status" value="1"/>
</dbReference>
<dbReference type="PROSITE" id="PS51192">
    <property type="entry name" value="HELICASE_ATP_BIND_1"/>
    <property type="match status" value="1"/>
</dbReference>
<accession>A0A671XPC4</accession>
<dbReference type="InterPro" id="IPR011709">
    <property type="entry name" value="DEAD-box_helicase_OB_fold"/>
</dbReference>
<feature type="domain" description="Helicase C-terminal" evidence="7">
    <location>
        <begin position="375"/>
        <end position="543"/>
    </location>
</feature>
<dbReference type="GO" id="GO:0005524">
    <property type="term" value="F:ATP binding"/>
    <property type="evidence" value="ECO:0007669"/>
    <property type="project" value="UniProtKB-KW"/>
</dbReference>
<evidence type="ECO:0000256" key="3">
    <source>
        <dbReference type="ARBA" id="ARBA00022806"/>
    </source>
</evidence>
<dbReference type="Gene3D" id="1.20.120.1080">
    <property type="match status" value="1"/>
</dbReference>
<keyword evidence="3" id="KW-0347">Helicase</keyword>
<dbReference type="GO" id="GO:0016787">
    <property type="term" value="F:hydrolase activity"/>
    <property type="evidence" value="ECO:0007669"/>
    <property type="project" value="UniProtKB-KW"/>
</dbReference>
<name>A0A671XPC4_SPAAU</name>
<dbReference type="PROSITE" id="PS51194">
    <property type="entry name" value="HELICASE_CTER"/>
    <property type="match status" value="1"/>
</dbReference>
<sequence length="1143" mass="129739">FPPVMSLSGKVALRRDSRSWDWDSQQCRAQLDEIFFRKHDYIQAGSTEHREFWAFFDRFQRFKTRRDMSGSSRKEGREEERDQRRSGTGKVDLGLPKEYDARYRINVSVCTKDVEERLGKSEHRGRQRSSGPGSQEISDCRLALLHFLDFSQRQSFGKLAKLRREQKNLPIYQYRDRIVELVRLHSVVVVAGDTGCGKSTQVPQYLLSAGFNHVACTQPRRIACISLAKRVSFESLNQFGSKVGHQIRFETTRTTATKLLFLTEGLLLRQIQQDRTLAQYEVVIVDEVHERHLHCDFLLGVLRSLVAERSDLRLVLMSATINIKLFSDYFSSAPVLQVPGRLFPIQVTYQPIPPEEQASRSEKLDPRPYLRILQGIDQRYPPEERGDLLLFLSGVAEISTIQEACQIYATHTRRWIVLPLHSTLSLAQQDKVFDIAPPGVRKCIISTNIAETSVTIDGVRFVADSGKVKEMSFDPKAKMQRLQEFWISRASSEQRKGRAGRTGPGVCYRLYAESDYDAFAPYPVPEIHRVALDSLILQMKSMCLGDPLSFVFIDPPPASSIQTAVTYLKEQGALDSRGELTSIGSLLAQLPVDVVIGKMLVLGSLFRLEEPMLTIAAALSVQSPFLRSAQHNPDCATARQPLHSNQGDPFTLLNTFNAWMEMKGERGGGSRKWCRRRGLEEQRLYEMVNLRRQFKELLRSHGLLESQYSTSSGGDRGQRRERLTERRKLHQLKRDHEQQESTRRKVLKLEEGEFSSGSGSDTEGAGKGKNGKERSGQNVDIQEVKFKLRHNISELQEAVTVSQDLSSRQQALLKLLICRGLYPQLALPDEHNSTRKESEQVFHTRNKQGVVIHPTSVFASDPEVLQVPESDTREMGPDRVDSSKHQLLAFVTLLETNKPYLTNCVRVPALQTLLLVANSICSNADCTRLVVDGWLELELRDPEAALKTLSTALTHRAEWERLLLAQYVFIFLLPHQSTLFLLLCTSYLPSQVSYSLRRLTAFQTQNLYIGPQSESELPHTNTPGLSALFPGAEAKPDPIKGGLRVTSFFNYNCLDSKDLYSECLRTFWSCPNCDLYMPLTPLERMQHEASCRPAGEQQQTEEACSSSMSSLTRVYHCDVCNEDLSLTSTEILKHKRQHMFTTN</sequence>
<feature type="compositionally biased region" description="Low complexity" evidence="5">
    <location>
        <begin position="754"/>
        <end position="763"/>
    </location>
</feature>
<dbReference type="FunFam" id="1.20.120.1080:FF:000013">
    <property type="entry name" value="ATP-dependent RNA helicase DHX34"/>
    <property type="match status" value="1"/>
</dbReference>
<dbReference type="FunFam" id="3.40.50.300:FF:000540">
    <property type="entry name" value="probable ATP-dependent RNA helicase DHX34"/>
    <property type="match status" value="1"/>
</dbReference>
<keyword evidence="1" id="KW-0547">Nucleotide-binding</keyword>
<dbReference type="InterPro" id="IPR027417">
    <property type="entry name" value="P-loop_NTPase"/>
</dbReference>
<evidence type="ECO:0000256" key="4">
    <source>
        <dbReference type="ARBA" id="ARBA00022840"/>
    </source>
</evidence>
<keyword evidence="4" id="KW-0067">ATP-binding</keyword>
<dbReference type="CDD" id="cd18791">
    <property type="entry name" value="SF2_C_RHA"/>
    <property type="match status" value="1"/>
</dbReference>
<dbReference type="InterPro" id="IPR056382">
    <property type="entry name" value="DHX34_Znf-C2H2"/>
</dbReference>
<dbReference type="SMART" id="SM00847">
    <property type="entry name" value="HA2"/>
    <property type="match status" value="1"/>
</dbReference>
<proteinExistence type="predicted"/>
<dbReference type="Proteomes" id="UP000472265">
    <property type="component" value="Chromosome 2"/>
</dbReference>
<evidence type="ECO:0000259" key="6">
    <source>
        <dbReference type="PROSITE" id="PS51192"/>
    </source>
</evidence>
<dbReference type="SUPFAM" id="SSF52540">
    <property type="entry name" value="P-loop containing nucleoside triphosphate hydrolases"/>
    <property type="match status" value="1"/>
</dbReference>
<evidence type="ECO:0000256" key="5">
    <source>
        <dbReference type="SAM" id="MobiDB-lite"/>
    </source>
</evidence>
<dbReference type="InterPro" id="IPR048333">
    <property type="entry name" value="HA2_WH"/>
</dbReference>